<comment type="similarity">
    <text evidence="8">Belongs to the TsuA/YedE (TC 9.B.102) family.</text>
</comment>
<comment type="caution">
    <text evidence="10">The sequence shown here is derived from an EMBL/GenBank/DDBJ whole genome shotgun (WGS) entry which is preliminary data.</text>
</comment>
<dbReference type="Pfam" id="PF04143">
    <property type="entry name" value="Sulf_transp"/>
    <property type="match status" value="1"/>
</dbReference>
<dbReference type="AlphaFoldDB" id="A0AA37TQ14"/>
<evidence type="ECO:0000256" key="1">
    <source>
        <dbReference type="ARBA" id="ARBA00004429"/>
    </source>
</evidence>
<organism evidence="10 11">
    <name type="scientific">Paraferrimonas haliotis</name>
    <dbReference type="NCBI Taxonomy" id="2013866"/>
    <lineage>
        <taxon>Bacteria</taxon>
        <taxon>Pseudomonadati</taxon>
        <taxon>Pseudomonadota</taxon>
        <taxon>Gammaproteobacteria</taxon>
        <taxon>Alteromonadales</taxon>
        <taxon>Ferrimonadaceae</taxon>
        <taxon>Paraferrimonas</taxon>
    </lineage>
</organism>
<evidence type="ECO:0000256" key="8">
    <source>
        <dbReference type="ARBA" id="ARBA00035655"/>
    </source>
</evidence>
<keyword evidence="5 9" id="KW-0812">Transmembrane</keyword>
<keyword evidence="3" id="KW-1003">Cell membrane</keyword>
<proteinExistence type="inferred from homology"/>
<evidence type="ECO:0000256" key="3">
    <source>
        <dbReference type="ARBA" id="ARBA00022475"/>
    </source>
</evidence>
<reference evidence="10 11" key="1">
    <citation type="journal article" date="2014" name="Int. J. Syst. Evol. Microbiol.">
        <title>Complete genome sequence of Corynebacterium casei LMG S-19264T (=DSM 44701T), isolated from a smear-ripened cheese.</title>
        <authorList>
            <consortium name="US DOE Joint Genome Institute (JGI-PGF)"/>
            <person name="Walter F."/>
            <person name="Albersmeier A."/>
            <person name="Kalinowski J."/>
            <person name="Ruckert C."/>
        </authorList>
    </citation>
    <scope>NUCLEOTIDE SEQUENCE [LARGE SCALE GENOMIC DNA]</scope>
    <source>
        <strain evidence="10 11">NBRC 112785</strain>
    </source>
</reference>
<evidence type="ECO:0000256" key="9">
    <source>
        <dbReference type="SAM" id="Phobius"/>
    </source>
</evidence>
<dbReference type="EMBL" id="BSPO01000001">
    <property type="protein sequence ID" value="GLS82441.1"/>
    <property type="molecule type" value="Genomic_DNA"/>
</dbReference>
<evidence type="ECO:0000256" key="6">
    <source>
        <dbReference type="ARBA" id="ARBA00022989"/>
    </source>
</evidence>
<dbReference type="PANTHER" id="PTHR30574">
    <property type="entry name" value="INNER MEMBRANE PROTEIN YEDE"/>
    <property type="match status" value="1"/>
</dbReference>
<keyword evidence="7 9" id="KW-0472">Membrane</keyword>
<sequence>MLLGLSVSILMLFSGKVAGISGTIAGLLNPKKNDSSWRATFLAGMVLSLFLVKPLGFDLPDVSNNSLALVCFAGLLVGFGTRLGNGCTSGHGIAGLGRFSKRSLAATITFMATAMVVVFIVRHIGG</sequence>
<dbReference type="InterPro" id="IPR007272">
    <property type="entry name" value="Sulf_transp_TsuA/YedE"/>
</dbReference>
<keyword evidence="2" id="KW-0813">Transport</keyword>
<feature type="transmembrane region" description="Helical" evidence="9">
    <location>
        <begin position="64"/>
        <end position="83"/>
    </location>
</feature>
<evidence type="ECO:0000256" key="4">
    <source>
        <dbReference type="ARBA" id="ARBA00022519"/>
    </source>
</evidence>
<comment type="subcellular location">
    <subcellularLocation>
        <location evidence="1">Cell inner membrane</location>
        <topology evidence="1">Multi-pass membrane protein</topology>
    </subcellularLocation>
</comment>
<dbReference type="Proteomes" id="UP001157439">
    <property type="component" value="Unassembled WGS sequence"/>
</dbReference>
<protein>
    <submittedName>
        <fullName evidence="10">Membrane protein</fullName>
    </submittedName>
</protein>
<gene>
    <name evidence="10" type="ORF">GCM10007894_04180</name>
</gene>
<evidence type="ECO:0000256" key="2">
    <source>
        <dbReference type="ARBA" id="ARBA00022448"/>
    </source>
</evidence>
<feature type="transmembrane region" description="Helical" evidence="9">
    <location>
        <begin position="103"/>
        <end position="121"/>
    </location>
</feature>
<evidence type="ECO:0000256" key="7">
    <source>
        <dbReference type="ARBA" id="ARBA00023136"/>
    </source>
</evidence>
<evidence type="ECO:0000313" key="10">
    <source>
        <dbReference type="EMBL" id="GLS82441.1"/>
    </source>
</evidence>
<keyword evidence="11" id="KW-1185">Reference proteome</keyword>
<keyword evidence="6 9" id="KW-1133">Transmembrane helix</keyword>
<name>A0AA37TQ14_9GAMM</name>
<keyword evidence="4" id="KW-0997">Cell inner membrane</keyword>
<feature type="transmembrane region" description="Helical" evidence="9">
    <location>
        <begin position="35"/>
        <end position="52"/>
    </location>
</feature>
<dbReference type="GO" id="GO:0005886">
    <property type="term" value="C:plasma membrane"/>
    <property type="evidence" value="ECO:0007669"/>
    <property type="project" value="UniProtKB-SubCell"/>
</dbReference>
<evidence type="ECO:0000256" key="5">
    <source>
        <dbReference type="ARBA" id="ARBA00022692"/>
    </source>
</evidence>
<dbReference type="PANTHER" id="PTHR30574:SF1">
    <property type="entry name" value="SULPHUR TRANSPORT DOMAIN-CONTAINING PROTEIN"/>
    <property type="match status" value="1"/>
</dbReference>
<accession>A0AA37TQ14</accession>
<evidence type="ECO:0000313" key="11">
    <source>
        <dbReference type="Proteomes" id="UP001157439"/>
    </source>
</evidence>